<dbReference type="RefSeq" id="WP_209856013.1">
    <property type="nucleotide sequence ID" value="NZ_JAGGJV010000011.1"/>
</dbReference>
<keyword evidence="1" id="KW-1133">Transmembrane helix</keyword>
<name>A0ABS4EUD7_9HYPH</name>
<protein>
    <submittedName>
        <fullName evidence="2">Uncharacterized protein</fullName>
    </submittedName>
</protein>
<accession>A0ABS4EUD7</accession>
<dbReference type="EMBL" id="JAGGJV010000011">
    <property type="protein sequence ID" value="MBP1861563.1"/>
    <property type="molecule type" value="Genomic_DNA"/>
</dbReference>
<sequence>MIFFSGIRATADAFSSQSRSKDPQVNDAAQFLIELGHGSGLGFFGRKATPDAVTTAIGLLREHGRKLTHEQTVEVVGLLQKLDETRAIRRRFVVQVLVTAATLAVALSVVFNIVDASDDLKKVGYGLLGTIIGYWLK</sequence>
<feature type="transmembrane region" description="Helical" evidence="1">
    <location>
        <begin position="92"/>
        <end position="114"/>
    </location>
</feature>
<comment type="caution">
    <text evidence="2">The sequence shown here is derived from an EMBL/GenBank/DDBJ whole genome shotgun (WGS) entry which is preliminary data.</text>
</comment>
<gene>
    <name evidence="2" type="ORF">J2Z75_005092</name>
</gene>
<keyword evidence="1" id="KW-0472">Membrane</keyword>
<keyword evidence="3" id="KW-1185">Reference proteome</keyword>
<keyword evidence="1" id="KW-0812">Transmembrane</keyword>
<proteinExistence type="predicted"/>
<evidence type="ECO:0000313" key="3">
    <source>
        <dbReference type="Proteomes" id="UP000823786"/>
    </source>
</evidence>
<organism evidence="2 3">
    <name type="scientific">Rhizobium herbae</name>
    <dbReference type="NCBI Taxonomy" id="508661"/>
    <lineage>
        <taxon>Bacteria</taxon>
        <taxon>Pseudomonadati</taxon>
        <taxon>Pseudomonadota</taxon>
        <taxon>Alphaproteobacteria</taxon>
        <taxon>Hyphomicrobiales</taxon>
        <taxon>Rhizobiaceae</taxon>
        <taxon>Rhizobium/Agrobacterium group</taxon>
        <taxon>Rhizobium</taxon>
    </lineage>
</organism>
<evidence type="ECO:0000256" key="1">
    <source>
        <dbReference type="SAM" id="Phobius"/>
    </source>
</evidence>
<dbReference type="Proteomes" id="UP000823786">
    <property type="component" value="Unassembled WGS sequence"/>
</dbReference>
<evidence type="ECO:0000313" key="2">
    <source>
        <dbReference type="EMBL" id="MBP1861563.1"/>
    </source>
</evidence>
<reference evidence="2 3" key="1">
    <citation type="submission" date="2021-03" db="EMBL/GenBank/DDBJ databases">
        <title>Genomic Encyclopedia of Type Strains, Phase IV (KMG-IV): sequencing the most valuable type-strain genomes for metagenomic binning, comparative biology and taxonomic classification.</title>
        <authorList>
            <person name="Goeker M."/>
        </authorList>
    </citation>
    <scope>NUCLEOTIDE SEQUENCE [LARGE SCALE GENOMIC DNA]</scope>
    <source>
        <strain evidence="2 3">DSM 26427</strain>
    </source>
</reference>